<dbReference type="PANTHER" id="PTHR43775">
    <property type="entry name" value="FATTY ACID SYNTHASE"/>
    <property type="match status" value="1"/>
</dbReference>
<dbReference type="GO" id="GO:0006633">
    <property type="term" value="P:fatty acid biosynthetic process"/>
    <property type="evidence" value="ECO:0007669"/>
    <property type="project" value="TreeGrafter"/>
</dbReference>
<evidence type="ECO:0000256" key="2">
    <source>
        <dbReference type="ARBA" id="ARBA00022553"/>
    </source>
</evidence>
<dbReference type="SMART" id="SM00825">
    <property type="entry name" value="PKS_KS"/>
    <property type="match status" value="1"/>
</dbReference>
<feature type="non-terminal residue" evidence="10">
    <location>
        <position position="1"/>
    </location>
</feature>
<dbReference type="GO" id="GO:0004312">
    <property type="term" value="F:fatty acid synthase activity"/>
    <property type="evidence" value="ECO:0007669"/>
    <property type="project" value="TreeGrafter"/>
</dbReference>
<dbReference type="SUPFAM" id="SSF55048">
    <property type="entry name" value="Probable ACP-binding domain of malonyl-CoA ACP transacylase"/>
    <property type="match status" value="1"/>
</dbReference>
<dbReference type="Gene3D" id="3.30.70.3290">
    <property type="match status" value="1"/>
</dbReference>
<feature type="domain" description="Carrier" evidence="8">
    <location>
        <begin position="683"/>
        <end position="761"/>
    </location>
</feature>
<dbReference type="PROSITE" id="PS52004">
    <property type="entry name" value="KS3_2"/>
    <property type="match status" value="1"/>
</dbReference>
<dbReference type="InterPro" id="IPR001227">
    <property type="entry name" value="Ac_transferase_dom_sf"/>
</dbReference>
<feature type="non-terminal residue" evidence="10">
    <location>
        <position position="821"/>
    </location>
</feature>
<evidence type="ECO:0000256" key="4">
    <source>
        <dbReference type="ARBA" id="ARBA00023194"/>
    </source>
</evidence>
<dbReference type="FunFam" id="1.10.1200.10:FF:000007">
    <property type="entry name" value="Probable polyketide synthase pks17"/>
    <property type="match status" value="1"/>
</dbReference>
<dbReference type="SMART" id="SM00823">
    <property type="entry name" value="PKS_PP"/>
    <property type="match status" value="1"/>
</dbReference>
<dbReference type="OrthoDB" id="3540929at2"/>
<dbReference type="EMBL" id="VJZC01000930">
    <property type="protein sequence ID" value="MPY64777.1"/>
    <property type="molecule type" value="Genomic_DNA"/>
</dbReference>
<protein>
    <submittedName>
        <fullName evidence="10">Acyltransferase domain-containing protein</fullName>
    </submittedName>
</protein>
<feature type="region of interest" description="Disordered" evidence="7">
    <location>
        <begin position="641"/>
        <end position="671"/>
    </location>
</feature>
<dbReference type="InterPro" id="IPR014031">
    <property type="entry name" value="Ketoacyl_synth_C"/>
</dbReference>
<keyword evidence="5" id="KW-0511">Multifunctional enzyme</keyword>
<name>A0A5N8XZK0_9ACTN</name>
<dbReference type="Gene3D" id="3.40.47.10">
    <property type="match status" value="2"/>
</dbReference>
<dbReference type="InterPro" id="IPR014030">
    <property type="entry name" value="Ketoacyl_synth_N"/>
</dbReference>
<keyword evidence="3 10" id="KW-0808">Transferase</keyword>
<dbReference type="Pfam" id="PF00550">
    <property type="entry name" value="PP-binding"/>
    <property type="match status" value="1"/>
</dbReference>
<dbReference type="Pfam" id="PF00109">
    <property type="entry name" value="ketoacyl-synt"/>
    <property type="match status" value="1"/>
</dbReference>
<evidence type="ECO:0000256" key="6">
    <source>
        <dbReference type="ARBA" id="ARBA00023315"/>
    </source>
</evidence>
<dbReference type="InterPro" id="IPR016036">
    <property type="entry name" value="Malonyl_transacylase_ACP-bd"/>
</dbReference>
<evidence type="ECO:0000259" key="8">
    <source>
        <dbReference type="PROSITE" id="PS50075"/>
    </source>
</evidence>
<feature type="domain" description="Ketosynthase family 3 (KS3)" evidence="9">
    <location>
        <begin position="1"/>
        <end position="168"/>
    </location>
</feature>
<dbReference type="AlphaFoldDB" id="A0A5N8XZK0"/>
<accession>A0A5N8XZK0</accession>
<keyword evidence="6 10" id="KW-0012">Acyltransferase</keyword>
<dbReference type="Pfam" id="PF16197">
    <property type="entry name" value="KAsynt_C_assoc"/>
    <property type="match status" value="1"/>
</dbReference>
<dbReference type="InterPro" id="IPR016035">
    <property type="entry name" value="Acyl_Trfase/lysoPLipase"/>
</dbReference>
<dbReference type="InterPro" id="IPR036736">
    <property type="entry name" value="ACP-like_sf"/>
</dbReference>
<proteinExistence type="predicted"/>
<evidence type="ECO:0000256" key="3">
    <source>
        <dbReference type="ARBA" id="ARBA00022679"/>
    </source>
</evidence>
<dbReference type="PANTHER" id="PTHR43775:SF51">
    <property type="entry name" value="INACTIVE PHENOLPHTHIOCEROL SYNTHESIS POLYKETIDE SYNTHASE TYPE I PKS1-RELATED"/>
    <property type="match status" value="1"/>
</dbReference>
<dbReference type="InterPro" id="IPR009081">
    <property type="entry name" value="PP-bd_ACP"/>
</dbReference>
<keyword evidence="1" id="KW-0596">Phosphopantetheine</keyword>
<keyword evidence="11" id="KW-1185">Reference proteome</keyword>
<dbReference type="Pfam" id="PF02801">
    <property type="entry name" value="Ketoacyl-synt_C"/>
    <property type="match status" value="1"/>
</dbReference>
<sequence length="821" mass="86960">YAVIRGSAVNNDGAGETLTTPYRYGQESVIRLAHERAGVDPRDIQYVEAHGTGTRKGDPVEAAALGAVIGSARPSDSPLLVGSAKTNIGHLEGAAGIAGLIKTVLCVKNRTLVPSLNFDTPHRDIPLDQLNVRVQQSTGPWPRSDVPLVAGVSSFGMGGTNCHVVMSEWVPHADGGSASGSDLPPAEVRMPVCAWPVSGRSERALRDQANRLLAHVLADPEQGVADLAGSLATTRTAFEHRAVVVGDDRKALLAGLTAVAEGRKSASGLVQGLAGEPRTALLCSGQGSQRLGMGRELYATFPRYAQAFDTVCAGLDRHLRGTVSAEVKSVVFAADGSAEAQLLDQTVYTQTALFAVEVALFRLLEHWGVRPDYLMGHSIGELAAAHIADVLSLDDACALVAARAGLIQGLPTGGAMVAVRTAESEMLPSLAGREGEVSIAAVNGPAAVVLSGDEAAVAEIAAGWAKHGRTTTRLRVSHAFHSPRMDGILGTFRERVARLSFRSPRIPLVSTVTGKPATAEELASPDYWVRQVRGTVRFLDAMRWLEDSGGVTVFAELGPRAVLAGMGRDCVSAPDSAFLPALRGGEGETRALLTMLAGLHVRGATVDWDVLAADAGTRRLKLPTYAFQRERYWIEPPAVGTARQAERPVGDGSARTQQADRLDTPAPADMPLPHRLAQLSVREAERELLTLVCTETAAMLGHDAAATVPTERAFRDLGLDSYGSVELRNRLSAAVGTLLPDTLLFDHPTPAAVAQRLRGELLGDAPLVRHVEATSVSEDDPIAIVSMACRFPGGVDSPEELWRVVAEERDLIGPFPDDRGW</sequence>
<evidence type="ECO:0000256" key="1">
    <source>
        <dbReference type="ARBA" id="ARBA00022450"/>
    </source>
</evidence>
<dbReference type="Proteomes" id="UP000400924">
    <property type="component" value="Unassembled WGS sequence"/>
</dbReference>
<dbReference type="PROSITE" id="PS50075">
    <property type="entry name" value="CARRIER"/>
    <property type="match status" value="1"/>
</dbReference>
<keyword evidence="2" id="KW-0597">Phosphoprotein</keyword>
<reference evidence="10 11" key="1">
    <citation type="submission" date="2019-07" db="EMBL/GenBank/DDBJ databases">
        <title>New species of Amycolatopsis and Streptomyces.</title>
        <authorList>
            <person name="Duangmal K."/>
            <person name="Teo W.F.A."/>
            <person name="Lipun K."/>
        </authorList>
    </citation>
    <scope>NUCLEOTIDE SEQUENCE [LARGE SCALE GENOMIC DNA]</scope>
    <source>
        <strain evidence="10 11">NBRC 106415</strain>
    </source>
</reference>
<dbReference type="InterPro" id="IPR032821">
    <property type="entry name" value="PKS_assoc"/>
</dbReference>
<comment type="caution">
    <text evidence="10">The sequence shown here is derived from an EMBL/GenBank/DDBJ whole genome shotgun (WGS) entry which is preliminary data.</text>
</comment>
<dbReference type="Gene3D" id="1.10.1200.10">
    <property type="entry name" value="ACP-like"/>
    <property type="match status" value="1"/>
</dbReference>
<evidence type="ECO:0000259" key="9">
    <source>
        <dbReference type="PROSITE" id="PS52004"/>
    </source>
</evidence>
<dbReference type="Gene3D" id="3.40.366.10">
    <property type="entry name" value="Malonyl-Coenzyme A Acyl Carrier Protein, domain 2"/>
    <property type="match status" value="1"/>
</dbReference>
<dbReference type="SUPFAM" id="SSF52151">
    <property type="entry name" value="FabD/lysophospholipase-like"/>
    <property type="match status" value="1"/>
</dbReference>
<organism evidence="10 11">
    <name type="scientific">Streptomyces spongiae</name>
    <dbReference type="NCBI Taxonomy" id="565072"/>
    <lineage>
        <taxon>Bacteria</taxon>
        <taxon>Bacillati</taxon>
        <taxon>Actinomycetota</taxon>
        <taxon>Actinomycetes</taxon>
        <taxon>Kitasatosporales</taxon>
        <taxon>Streptomycetaceae</taxon>
        <taxon>Streptomyces</taxon>
    </lineage>
</organism>
<keyword evidence="4" id="KW-0045">Antibiotic biosynthesis</keyword>
<dbReference type="GO" id="GO:0017000">
    <property type="term" value="P:antibiotic biosynthetic process"/>
    <property type="evidence" value="ECO:0007669"/>
    <property type="project" value="UniProtKB-KW"/>
</dbReference>
<dbReference type="SUPFAM" id="SSF53901">
    <property type="entry name" value="Thiolase-like"/>
    <property type="match status" value="1"/>
</dbReference>
<dbReference type="CDD" id="cd00833">
    <property type="entry name" value="PKS"/>
    <property type="match status" value="1"/>
</dbReference>
<dbReference type="SUPFAM" id="SSF47336">
    <property type="entry name" value="ACP-like"/>
    <property type="match status" value="1"/>
</dbReference>
<evidence type="ECO:0000256" key="5">
    <source>
        <dbReference type="ARBA" id="ARBA00023268"/>
    </source>
</evidence>
<dbReference type="InterPro" id="IPR014043">
    <property type="entry name" value="Acyl_transferase_dom"/>
</dbReference>
<dbReference type="InterPro" id="IPR050091">
    <property type="entry name" value="PKS_NRPS_Biosynth_Enz"/>
</dbReference>
<dbReference type="InterPro" id="IPR020841">
    <property type="entry name" value="PKS_Beta-ketoAc_synthase_dom"/>
</dbReference>
<dbReference type="InterPro" id="IPR020806">
    <property type="entry name" value="PKS_PP-bd"/>
</dbReference>
<dbReference type="InterPro" id="IPR016039">
    <property type="entry name" value="Thiolase-like"/>
</dbReference>
<evidence type="ECO:0000313" key="11">
    <source>
        <dbReference type="Proteomes" id="UP000400924"/>
    </source>
</evidence>
<gene>
    <name evidence="10" type="ORF">FNH08_48810</name>
</gene>
<dbReference type="Pfam" id="PF00698">
    <property type="entry name" value="Acyl_transf_1"/>
    <property type="match status" value="1"/>
</dbReference>
<dbReference type="GO" id="GO:0031177">
    <property type="term" value="F:phosphopantetheine binding"/>
    <property type="evidence" value="ECO:0007669"/>
    <property type="project" value="InterPro"/>
</dbReference>
<evidence type="ECO:0000313" key="10">
    <source>
        <dbReference type="EMBL" id="MPY64777.1"/>
    </source>
</evidence>
<evidence type="ECO:0000256" key="7">
    <source>
        <dbReference type="SAM" id="MobiDB-lite"/>
    </source>
</evidence>
<dbReference type="SMART" id="SM00827">
    <property type="entry name" value="PKS_AT"/>
    <property type="match status" value="1"/>
</dbReference>